<dbReference type="eggNOG" id="ENOG502QSCG">
    <property type="taxonomic scope" value="Eukaryota"/>
</dbReference>
<dbReference type="GO" id="GO:0010274">
    <property type="term" value="P:hydrotropism"/>
    <property type="evidence" value="ECO:0007669"/>
    <property type="project" value="InterPro"/>
</dbReference>
<dbReference type="HOGENOM" id="CLU_057026_1_0_1"/>
<protein>
    <recommendedName>
        <fullName evidence="4">Protein MIZU-KUSSEI 1</fullName>
    </recommendedName>
</protein>
<dbReference type="Gramene" id="OMERI08G04420.1">
    <property type="protein sequence ID" value="OMERI08G04420.1"/>
    <property type="gene ID" value="OMERI08G04420"/>
</dbReference>
<dbReference type="InterPro" id="IPR006460">
    <property type="entry name" value="MIZ1-like_pln"/>
</dbReference>
<feature type="region of interest" description="Disordered" evidence="1">
    <location>
        <begin position="291"/>
        <end position="313"/>
    </location>
</feature>
<evidence type="ECO:0000313" key="3">
    <source>
        <dbReference type="Proteomes" id="UP000008021"/>
    </source>
</evidence>
<proteinExistence type="predicted"/>
<organism evidence="2">
    <name type="scientific">Oryza meridionalis</name>
    <dbReference type="NCBI Taxonomy" id="40149"/>
    <lineage>
        <taxon>Eukaryota</taxon>
        <taxon>Viridiplantae</taxon>
        <taxon>Streptophyta</taxon>
        <taxon>Embryophyta</taxon>
        <taxon>Tracheophyta</taxon>
        <taxon>Spermatophyta</taxon>
        <taxon>Magnoliopsida</taxon>
        <taxon>Liliopsida</taxon>
        <taxon>Poales</taxon>
        <taxon>Poaceae</taxon>
        <taxon>BOP clade</taxon>
        <taxon>Oryzoideae</taxon>
        <taxon>Oryzeae</taxon>
        <taxon>Oryzinae</taxon>
        <taxon>Oryza</taxon>
    </lineage>
</organism>
<keyword evidence="3" id="KW-1185">Reference proteome</keyword>
<dbReference type="Pfam" id="PF04759">
    <property type="entry name" value="DUF617"/>
    <property type="match status" value="1"/>
</dbReference>
<dbReference type="EnsemblPlants" id="OMERI08G04420.1">
    <property type="protein sequence ID" value="OMERI08G04420.1"/>
    <property type="gene ID" value="OMERI08G04420"/>
</dbReference>
<evidence type="ECO:0008006" key="4">
    <source>
        <dbReference type="Google" id="ProtNLM"/>
    </source>
</evidence>
<feature type="region of interest" description="Disordered" evidence="1">
    <location>
        <begin position="1"/>
        <end position="34"/>
    </location>
</feature>
<dbReference type="AlphaFoldDB" id="A0A0E0EIH9"/>
<dbReference type="PANTHER" id="PTHR31696:SF4">
    <property type="entry name" value="OS08G0171800 PROTEIN"/>
    <property type="match status" value="1"/>
</dbReference>
<feature type="compositionally biased region" description="Low complexity" evidence="1">
    <location>
        <begin position="61"/>
        <end position="83"/>
    </location>
</feature>
<sequence length="358" mass="37247">MSRLAAHMTLIITPSSPPPKFPQGAASFPDAGRPPTALARMGGFAPHPVVVPARPTAAMDGTSSVSARTASSLSSSSSSSSLDDGGRGRPPAGSTLELPSQKHYRYPSRSARLFQKLRRSLPLLTLAPRCGRMQVGSASEVAAAAASGGGGGAADSHLMSHVVSSFSGAARPMRRVTGTLFGHRKGRVALALQETPRCLPTLVIELAIQTNALLRELANPAGARIVLETERRAPSTDAAAGKHRRAPPLLDVAAWTMFCNGRKTGLAVRREATDDDLAVLETLRPVSMGAGVLPASNRSSSSSSSSPEKGAAAADDEVAYMRGCFDHFVGSRDSESLYMIAPQGGGTGPELAIFFVRL</sequence>
<reference evidence="2" key="1">
    <citation type="submission" date="2015-04" db="UniProtKB">
        <authorList>
            <consortium name="EnsemblPlants"/>
        </authorList>
    </citation>
    <scope>IDENTIFICATION</scope>
</reference>
<reference evidence="2" key="2">
    <citation type="submission" date="2018-05" db="EMBL/GenBank/DDBJ databases">
        <title>OmerRS3 (Oryza meridionalis Reference Sequence Version 3).</title>
        <authorList>
            <person name="Zhang J."/>
            <person name="Kudrna D."/>
            <person name="Lee S."/>
            <person name="Talag J."/>
            <person name="Welchert J."/>
            <person name="Wing R.A."/>
        </authorList>
    </citation>
    <scope>NUCLEOTIDE SEQUENCE [LARGE SCALE GENOMIC DNA]</scope>
    <source>
        <strain evidence="2">cv. OR44</strain>
    </source>
</reference>
<dbReference type="PANTHER" id="PTHR31696">
    <property type="entry name" value="PROTEIN MIZU-KUSSEI 1"/>
    <property type="match status" value="1"/>
</dbReference>
<evidence type="ECO:0000256" key="1">
    <source>
        <dbReference type="SAM" id="MobiDB-lite"/>
    </source>
</evidence>
<evidence type="ECO:0000313" key="2">
    <source>
        <dbReference type="EnsemblPlants" id="OMERI08G04420.1"/>
    </source>
</evidence>
<dbReference type="STRING" id="40149.A0A0E0EIH9"/>
<dbReference type="NCBIfam" id="TIGR01570">
    <property type="entry name" value="A_thal_3588"/>
    <property type="match status" value="1"/>
</dbReference>
<feature type="region of interest" description="Disordered" evidence="1">
    <location>
        <begin position="55"/>
        <end position="102"/>
    </location>
</feature>
<name>A0A0E0EIH9_9ORYZ</name>
<dbReference type="Proteomes" id="UP000008021">
    <property type="component" value="Chromosome 8"/>
</dbReference>
<accession>A0A0E0EIH9</accession>